<accession>A0A1K1M0Z0</accession>
<protein>
    <submittedName>
        <fullName evidence="1">Uncharacterized protein</fullName>
    </submittedName>
</protein>
<organism evidence="1 2">
    <name type="scientific">Selenomonas ruminantium</name>
    <dbReference type="NCBI Taxonomy" id="971"/>
    <lineage>
        <taxon>Bacteria</taxon>
        <taxon>Bacillati</taxon>
        <taxon>Bacillota</taxon>
        <taxon>Negativicutes</taxon>
        <taxon>Selenomonadales</taxon>
        <taxon>Selenomonadaceae</taxon>
        <taxon>Selenomonas</taxon>
    </lineage>
</organism>
<proteinExistence type="predicted"/>
<sequence length="208" mass="24812">MDELNIEKKDHTINFEYIIPEELKRFLKKYEDTGLPFGEIFDYNTIIKMSQYPPFNNEWLVFGRDKYFSYWVCKLNAQKGENVYTTWDHEMEETVDKATYSSLVEFLLDCEKDYDDFEDTATTYTVVIYNKVSLSTLMLIKNILELQISSKELLEKAKNYPSILGVVSHKSMKKADDKTYEFIKKYVRFNRCDCLDEKGKEWTINFSR</sequence>
<reference evidence="2" key="1">
    <citation type="submission" date="2016-11" db="EMBL/GenBank/DDBJ databases">
        <authorList>
            <person name="Varghese N."/>
            <person name="Submissions S."/>
        </authorList>
    </citation>
    <scope>NUCLEOTIDE SEQUENCE [LARGE SCALE GENOMIC DNA]</scope>
    <source>
        <strain evidence="2">C3</strain>
    </source>
</reference>
<dbReference type="AlphaFoldDB" id="A0A1K1M0Z0"/>
<dbReference type="Proteomes" id="UP000182958">
    <property type="component" value="Unassembled WGS sequence"/>
</dbReference>
<gene>
    <name evidence="1" type="ORF">SAMN02910323_0424</name>
</gene>
<evidence type="ECO:0000313" key="1">
    <source>
        <dbReference type="EMBL" id="SFW15582.1"/>
    </source>
</evidence>
<dbReference type="SUPFAM" id="SSF160631">
    <property type="entry name" value="SMI1/KNR4-like"/>
    <property type="match status" value="1"/>
</dbReference>
<name>A0A1K1M0Z0_SELRU</name>
<evidence type="ECO:0000313" key="2">
    <source>
        <dbReference type="Proteomes" id="UP000182958"/>
    </source>
</evidence>
<dbReference type="InterPro" id="IPR037883">
    <property type="entry name" value="Knr4/Smi1-like_sf"/>
</dbReference>
<dbReference type="EMBL" id="FPJA01000004">
    <property type="protein sequence ID" value="SFW15582.1"/>
    <property type="molecule type" value="Genomic_DNA"/>
</dbReference>
<keyword evidence="2" id="KW-1185">Reference proteome</keyword>
<dbReference type="RefSeq" id="WP_072305335.1">
    <property type="nucleotide sequence ID" value="NZ_FPJA01000004.1"/>
</dbReference>